<organism evidence="1 2">
    <name type="scientific">Mytilus galloprovincialis</name>
    <name type="common">Mediterranean mussel</name>
    <dbReference type="NCBI Taxonomy" id="29158"/>
    <lineage>
        <taxon>Eukaryota</taxon>
        <taxon>Metazoa</taxon>
        <taxon>Spiralia</taxon>
        <taxon>Lophotrochozoa</taxon>
        <taxon>Mollusca</taxon>
        <taxon>Bivalvia</taxon>
        <taxon>Autobranchia</taxon>
        <taxon>Pteriomorphia</taxon>
        <taxon>Mytilida</taxon>
        <taxon>Mytiloidea</taxon>
        <taxon>Mytilidae</taxon>
        <taxon>Mytilinae</taxon>
        <taxon>Mytilus</taxon>
    </lineage>
</organism>
<keyword evidence="2" id="KW-1185">Reference proteome</keyword>
<comment type="caution">
    <text evidence="1">The sequence shown here is derived from an EMBL/GenBank/DDBJ whole genome shotgun (WGS) entry which is preliminary data.</text>
</comment>
<evidence type="ECO:0000313" key="1">
    <source>
        <dbReference type="EMBL" id="VDI62082.1"/>
    </source>
</evidence>
<proteinExistence type="predicted"/>
<evidence type="ECO:0000313" key="2">
    <source>
        <dbReference type="Proteomes" id="UP000596742"/>
    </source>
</evidence>
<dbReference type="Proteomes" id="UP000596742">
    <property type="component" value="Unassembled WGS sequence"/>
</dbReference>
<sequence>MRGIETMMKSVKYRVTVVEKEHVKRIPAIGSYSNFSFEGGGIRVGEAHGIGEGLLIKNDQIPAINIR</sequence>
<name>A0A8B6GCE8_MYTGA</name>
<dbReference type="AlphaFoldDB" id="A0A8B6GCE8"/>
<gene>
    <name evidence="1" type="ORF">MGAL_10B028995</name>
</gene>
<accession>A0A8B6GCE8</accession>
<dbReference type="EMBL" id="UYJE01008209">
    <property type="protein sequence ID" value="VDI62082.1"/>
    <property type="molecule type" value="Genomic_DNA"/>
</dbReference>
<protein>
    <submittedName>
        <fullName evidence="1">Uncharacterized protein</fullName>
    </submittedName>
</protein>
<reference evidence="1" key="1">
    <citation type="submission" date="2018-11" db="EMBL/GenBank/DDBJ databases">
        <authorList>
            <person name="Alioto T."/>
            <person name="Alioto T."/>
        </authorList>
    </citation>
    <scope>NUCLEOTIDE SEQUENCE</scope>
</reference>